<comment type="caution">
    <text evidence="1">The sequence shown here is derived from an EMBL/GenBank/DDBJ whole genome shotgun (WGS) entry which is preliminary data.</text>
</comment>
<dbReference type="AlphaFoldDB" id="A0AAE0F1X1"/>
<gene>
    <name evidence="1" type="ORF">CYMTET_41760</name>
</gene>
<sequence>MQALGSRAAECGLEEHQQGAQVLPYTDNFLVSLSSKVEALRERELASRVLRRLGWNARRRRGFWPDEFRYLHITRLELEAIYKTVQSYLRELISKVVQLFCKNQVVVAMLPYFTLRNPELIRRMRRLWILLDLNGIKLQARYIKSEANKWDGRRAAERDRQPQLAQGCMVKAYRLINDAWCIGTGGETTVDGKTPESYDDGDTEFVDMSKEKYEVVSAAATVPSGWDAALQER</sequence>
<dbReference type="Proteomes" id="UP001190700">
    <property type="component" value="Unassembled WGS sequence"/>
</dbReference>
<organism evidence="1 2">
    <name type="scientific">Cymbomonas tetramitiformis</name>
    <dbReference type="NCBI Taxonomy" id="36881"/>
    <lineage>
        <taxon>Eukaryota</taxon>
        <taxon>Viridiplantae</taxon>
        <taxon>Chlorophyta</taxon>
        <taxon>Pyramimonadophyceae</taxon>
        <taxon>Pyramimonadales</taxon>
        <taxon>Pyramimonadaceae</taxon>
        <taxon>Cymbomonas</taxon>
    </lineage>
</organism>
<evidence type="ECO:0000313" key="2">
    <source>
        <dbReference type="Proteomes" id="UP001190700"/>
    </source>
</evidence>
<evidence type="ECO:0000313" key="1">
    <source>
        <dbReference type="EMBL" id="KAK3248783.1"/>
    </source>
</evidence>
<keyword evidence="2" id="KW-1185">Reference proteome</keyword>
<protein>
    <submittedName>
        <fullName evidence="1">Uncharacterized protein</fullName>
    </submittedName>
</protein>
<proteinExistence type="predicted"/>
<accession>A0AAE0F1X1</accession>
<dbReference type="EMBL" id="LGRX02027793">
    <property type="protein sequence ID" value="KAK3248783.1"/>
    <property type="molecule type" value="Genomic_DNA"/>
</dbReference>
<reference evidence="1 2" key="1">
    <citation type="journal article" date="2015" name="Genome Biol. Evol.">
        <title>Comparative Genomics of a Bacterivorous Green Alga Reveals Evolutionary Causalities and Consequences of Phago-Mixotrophic Mode of Nutrition.</title>
        <authorList>
            <person name="Burns J.A."/>
            <person name="Paasch A."/>
            <person name="Narechania A."/>
            <person name="Kim E."/>
        </authorList>
    </citation>
    <scope>NUCLEOTIDE SEQUENCE [LARGE SCALE GENOMIC DNA]</scope>
    <source>
        <strain evidence="1 2">PLY_AMNH</strain>
    </source>
</reference>
<name>A0AAE0F1X1_9CHLO</name>